<keyword evidence="1" id="KW-0732">Signal</keyword>
<evidence type="ECO:0000256" key="1">
    <source>
        <dbReference type="SAM" id="SignalP"/>
    </source>
</evidence>
<dbReference type="RefSeq" id="WP_147097218.1">
    <property type="nucleotide sequence ID" value="NZ_JBHUFH010000001.1"/>
</dbReference>
<sequence length="598" mass="61944">MPGGWLTTRSLLVAVAICCGGTAGAQDRQSQQNDQARRAPLEAHLRFAAPDGSPIAKVTPGQPFRVEVTLQSLTGALSREIAPMAWIRPAALSDLPCTETAAAYRATGTGSAGSVDLNGLLIGMLSEDASLTILDPERSIGTANLIAAHRFDERPAAMIADDVAGRFILSLPDAGQVVALAPMSEIAVLADGLYQPAQMVPHPEGGAWVVDGGGDLLAVRDNAPLLRLPIGARRIAGAGDRLAVLAADQVALLGPSGNVLIRHEAADARAIALLASDPGGPDHGTALAWLSGAGLSIIWADAPDKAIHIPLGRQHADLAISPEGRYAFAYGDGVEMSVIDLSLGRVVQVVGSASVIAEIGFLEGAAVLRTADGALSGVMDLRMIKPGEEAVIGHFALGNDGPAPGQDTALLAPLQPEDQMLVVSAARYTGFVLNLGHGTSGKPPMESIPLRGGTPRIVRALDRGLREETTGRFATIARVPMAARYELVVSAGIGQASFCAPVPMDVPVTPPEALPGRVAAVEADASGLRLRLTDGAGRPVAEARGHLLITSLSGNWRNRVTFKTDGDGFTVPALKLPTPPLAIIVESDGRNFDPFVME</sequence>
<keyword evidence="3" id="KW-1185">Reference proteome</keyword>
<evidence type="ECO:0000313" key="3">
    <source>
        <dbReference type="Proteomes" id="UP000321562"/>
    </source>
</evidence>
<evidence type="ECO:0008006" key="4">
    <source>
        <dbReference type="Google" id="ProtNLM"/>
    </source>
</evidence>
<protein>
    <recommendedName>
        <fullName evidence="4">Carboxypeptidase regulatory-like domain-containing protein</fullName>
    </recommendedName>
</protein>
<comment type="caution">
    <text evidence="2">The sequence shown here is derived from an EMBL/GenBank/DDBJ whole genome shotgun (WGS) entry which is preliminary data.</text>
</comment>
<organism evidence="2 3">
    <name type="scientific">Paracoccus aurantiacus</name>
    <dbReference type="NCBI Taxonomy" id="2599412"/>
    <lineage>
        <taxon>Bacteria</taxon>
        <taxon>Pseudomonadati</taxon>
        <taxon>Pseudomonadota</taxon>
        <taxon>Alphaproteobacteria</taxon>
        <taxon>Rhodobacterales</taxon>
        <taxon>Paracoccaceae</taxon>
        <taxon>Paracoccus</taxon>
    </lineage>
</organism>
<reference evidence="2 3" key="1">
    <citation type="submission" date="2019-08" db="EMBL/GenBank/DDBJ databases">
        <authorList>
            <person name="Ye J."/>
        </authorList>
    </citation>
    <scope>NUCLEOTIDE SEQUENCE [LARGE SCALE GENOMIC DNA]</scope>
    <source>
        <strain evidence="2 3">TK008</strain>
    </source>
</reference>
<gene>
    <name evidence="2" type="ORF">FQV27_07415</name>
</gene>
<dbReference type="EMBL" id="VOPL01000002">
    <property type="protein sequence ID" value="TXB69928.1"/>
    <property type="molecule type" value="Genomic_DNA"/>
</dbReference>
<name>A0A5C6S515_9RHOB</name>
<accession>A0A5C6S515</accession>
<dbReference type="Proteomes" id="UP000321562">
    <property type="component" value="Unassembled WGS sequence"/>
</dbReference>
<feature type="signal peptide" evidence="1">
    <location>
        <begin position="1"/>
        <end position="25"/>
    </location>
</feature>
<feature type="chain" id="PRO_5022996772" description="Carboxypeptidase regulatory-like domain-containing protein" evidence="1">
    <location>
        <begin position="26"/>
        <end position="598"/>
    </location>
</feature>
<proteinExistence type="predicted"/>
<evidence type="ECO:0000313" key="2">
    <source>
        <dbReference type="EMBL" id="TXB69928.1"/>
    </source>
</evidence>
<dbReference type="AlphaFoldDB" id="A0A5C6S515"/>
<dbReference type="SUPFAM" id="SSF51004">
    <property type="entry name" value="C-terminal (heme d1) domain of cytochrome cd1-nitrite reductase"/>
    <property type="match status" value="1"/>
</dbReference>
<dbReference type="OrthoDB" id="7765923at2"/>
<dbReference type="InterPro" id="IPR011048">
    <property type="entry name" value="Haem_d1_sf"/>
</dbReference>